<reference evidence="1" key="1">
    <citation type="journal article" date="2020" name="Stud. Mycol.">
        <title>101 Dothideomycetes genomes: a test case for predicting lifestyles and emergence of pathogens.</title>
        <authorList>
            <person name="Haridas S."/>
            <person name="Albert R."/>
            <person name="Binder M."/>
            <person name="Bloem J."/>
            <person name="Labutti K."/>
            <person name="Salamov A."/>
            <person name="Andreopoulos B."/>
            <person name="Baker S."/>
            <person name="Barry K."/>
            <person name="Bills G."/>
            <person name="Bluhm B."/>
            <person name="Cannon C."/>
            <person name="Castanera R."/>
            <person name="Culley D."/>
            <person name="Daum C."/>
            <person name="Ezra D."/>
            <person name="Gonzalez J."/>
            <person name="Henrissat B."/>
            <person name="Kuo A."/>
            <person name="Liang C."/>
            <person name="Lipzen A."/>
            <person name="Lutzoni F."/>
            <person name="Magnuson J."/>
            <person name="Mondo S."/>
            <person name="Nolan M."/>
            <person name="Ohm R."/>
            <person name="Pangilinan J."/>
            <person name="Park H.-J."/>
            <person name="Ramirez L."/>
            <person name="Alfaro M."/>
            <person name="Sun H."/>
            <person name="Tritt A."/>
            <person name="Yoshinaga Y."/>
            <person name="Zwiers L.-H."/>
            <person name="Turgeon B."/>
            <person name="Goodwin S."/>
            <person name="Spatafora J."/>
            <person name="Crous P."/>
            <person name="Grigoriev I."/>
        </authorList>
    </citation>
    <scope>NUCLEOTIDE SEQUENCE</scope>
    <source>
        <strain evidence="1">CBS 207.26</strain>
    </source>
</reference>
<protein>
    <submittedName>
        <fullName evidence="1">Uncharacterized protein</fullName>
    </submittedName>
</protein>
<keyword evidence="2" id="KW-1185">Reference proteome</keyword>
<accession>A0A6A6EV17</accession>
<proteinExistence type="predicted"/>
<evidence type="ECO:0000313" key="1">
    <source>
        <dbReference type="EMBL" id="KAF2195045.1"/>
    </source>
</evidence>
<name>A0A6A6EV17_9PEZI</name>
<organism evidence="1 2">
    <name type="scientific">Zopfia rhizophila CBS 207.26</name>
    <dbReference type="NCBI Taxonomy" id="1314779"/>
    <lineage>
        <taxon>Eukaryota</taxon>
        <taxon>Fungi</taxon>
        <taxon>Dikarya</taxon>
        <taxon>Ascomycota</taxon>
        <taxon>Pezizomycotina</taxon>
        <taxon>Dothideomycetes</taxon>
        <taxon>Dothideomycetes incertae sedis</taxon>
        <taxon>Zopfiaceae</taxon>
        <taxon>Zopfia</taxon>
    </lineage>
</organism>
<dbReference type="EMBL" id="ML994610">
    <property type="protein sequence ID" value="KAF2195045.1"/>
    <property type="molecule type" value="Genomic_DNA"/>
</dbReference>
<evidence type="ECO:0000313" key="2">
    <source>
        <dbReference type="Proteomes" id="UP000800200"/>
    </source>
</evidence>
<gene>
    <name evidence="1" type="ORF">K469DRAFT_681410</name>
</gene>
<dbReference type="Proteomes" id="UP000800200">
    <property type="component" value="Unassembled WGS sequence"/>
</dbReference>
<dbReference type="OrthoDB" id="3766525at2759"/>
<sequence length="172" mass="19651">MPRTCITGSVKWVGMIGTAIRSNTLRSLNLSDDKDLIKILGSAVHWEPRSTLRIIRGIHEEAPRKLSIPDRTEVMKDEKGSVVGWVLLDTDDSVTADTPFFCAVIRCWRRTVQPSSSLGVVQGFNYMDEENMDIIALKERDEKPWTYERIGVGRIVDKSWKQSCWIKAIEVW</sequence>
<dbReference type="AlphaFoldDB" id="A0A6A6EV17"/>